<evidence type="ECO:0000313" key="5">
    <source>
        <dbReference type="Proteomes" id="UP001472677"/>
    </source>
</evidence>
<dbReference type="Pfam" id="PF13637">
    <property type="entry name" value="Ank_4"/>
    <property type="match status" value="1"/>
</dbReference>
<keyword evidence="2" id="KW-0812">Transmembrane</keyword>
<feature type="transmembrane region" description="Helical" evidence="2">
    <location>
        <begin position="350"/>
        <end position="369"/>
    </location>
</feature>
<sequence length="401" mass="45193">MDERLNTTARSGDVDALYTLIHDDPDVFKRIDEMEFVDTPLHISAMSGNTGFAMEMMNLKPSFARKLNRDGLSPIHLALLKDHADTVTEFVSVDRDLIRVKGREGFTVLHYVACHGNVQLLSRFLDICPDCIYDLTTRGQTALHIAAENNRFKTFETMVEWIQRRVEGNNRLRRSKILNLQDKDGNTALHLAAANNQPKMIELLINCTETDKKKINMRGFTAADVLQRQTVADNKESLRVLNTNPIGFQAKMARFETTTTDYFRELKLDTINALLVVLALVQAMTYQAILSPPGSISDGGAGGSKNPEGKSVLNWYLFICFYVPNGVAFYMSWAITMVMFDVVVESIMRFLWPLYVLMGLCYQLAIWYIAPSDVAGAVASIGVVVIVILFYCIRGDRMIKH</sequence>
<keyword evidence="2" id="KW-0472">Membrane</keyword>
<dbReference type="Proteomes" id="UP001472677">
    <property type="component" value="Unassembled WGS sequence"/>
</dbReference>
<dbReference type="SMART" id="SM00248">
    <property type="entry name" value="ANK"/>
    <property type="match status" value="5"/>
</dbReference>
<dbReference type="PROSITE" id="PS50297">
    <property type="entry name" value="ANK_REP_REGION"/>
    <property type="match status" value="1"/>
</dbReference>
<dbReference type="InterPro" id="IPR002110">
    <property type="entry name" value="Ankyrin_rpt"/>
</dbReference>
<feature type="domain" description="PGG" evidence="3">
    <location>
        <begin position="269"/>
        <end position="358"/>
    </location>
</feature>
<accession>A0ABR2CUX9</accession>
<organism evidence="4 5">
    <name type="scientific">Hibiscus sabdariffa</name>
    <name type="common">roselle</name>
    <dbReference type="NCBI Taxonomy" id="183260"/>
    <lineage>
        <taxon>Eukaryota</taxon>
        <taxon>Viridiplantae</taxon>
        <taxon>Streptophyta</taxon>
        <taxon>Embryophyta</taxon>
        <taxon>Tracheophyta</taxon>
        <taxon>Spermatophyta</taxon>
        <taxon>Magnoliopsida</taxon>
        <taxon>eudicotyledons</taxon>
        <taxon>Gunneridae</taxon>
        <taxon>Pentapetalae</taxon>
        <taxon>rosids</taxon>
        <taxon>malvids</taxon>
        <taxon>Malvales</taxon>
        <taxon>Malvaceae</taxon>
        <taxon>Malvoideae</taxon>
        <taxon>Hibiscus</taxon>
    </lineage>
</organism>
<dbReference type="PANTHER" id="PTHR24128:SF40">
    <property type="entry name" value="SERINE_THREONINE-PROTEIN PHOSPHATASE 6 REGULATORY ANKYRIN REPEAT SUBUNIT A-LIKE"/>
    <property type="match status" value="1"/>
</dbReference>
<evidence type="ECO:0000256" key="1">
    <source>
        <dbReference type="PROSITE-ProRule" id="PRU00023"/>
    </source>
</evidence>
<name>A0ABR2CUX9_9ROSI</name>
<keyword evidence="1" id="KW-0040">ANK repeat</keyword>
<dbReference type="Pfam" id="PF13962">
    <property type="entry name" value="PGG"/>
    <property type="match status" value="1"/>
</dbReference>
<reference evidence="4 5" key="1">
    <citation type="journal article" date="2024" name="G3 (Bethesda)">
        <title>Genome assembly of Hibiscus sabdariffa L. provides insights into metabolisms of medicinal natural products.</title>
        <authorList>
            <person name="Kim T."/>
        </authorList>
    </citation>
    <scope>NUCLEOTIDE SEQUENCE [LARGE SCALE GENOMIC DNA]</scope>
    <source>
        <strain evidence="4">TK-2024</strain>
        <tissue evidence="4">Old leaves</tissue>
    </source>
</reference>
<feature type="transmembrane region" description="Helical" evidence="2">
    <location>
        <begin position="315"/>
        <end position="338"/>
    </location>
</feature>
<evidence type="ECO:0000256" key="2">
    <source>
        <dbReference type="SAM" id="Phobius"/>
    </source>
</evidence>
<keyword evidence="2" id="KW-1133">Transmembrane helix</keyword>
<dbReference type="EMBL" id="JBBPBM010000043">
    <property type="protein sequence ID" value="KAK8523581.1"/>
    <property type="molecule type" value="Genomic_DNA"/>
</dbReference>
<dbReference type="PANTHER" id="PTHR24128">
    <property type="entry name" value="HOMEOBOX PROTEIN WARIAI"/>
    <property type="match status" value="1"/>
</dbReference>
<dbReference type="SUPFAM" id="SSF48403">
    <property type="entry name" value="Ankyrin repeat"/>
    <property type="match status" value="1"/>
</dbReference>
<proteinExistence type="predicted"/>
<gene>
    <name evidence="4" type="ORF">V6N12_048098</name>
</gene>
<dbReference type="Gene3D" id="1.25.40.20">
    <property type="entry name" value="Ankyrin repeat-containing domain"/>
    <property type="match status" value="1"/>
</dbReference>
<dbReference type="Pfam" id="PF12796">
    <property type="entry name" value="Ank_2"/>
    <property type="match status" value="1"/>
</dbReference>
<feature type="repeat" description="ANK" evidence="1">
    <location>
        <begin position="184"/>
        <end position="206"/>
    </location>
</feature>
<keyword evidence="5" id="KW-1185">Reference proteome</keyword>
<comment type="caution">
    <text evidence="4">The sequence shown here is derived from an EMBL/GenBank/DDBJ whole genome shotgun (WGS) entry which is preliminary data.</text>
</comment>
<dbReference type="PROSITE" id="PS50088">
    <property type="entry name" value="ANK_REPEAT"/>
    <property type="match status" value="1"/>
</dbReference>
<dbReference type="InterPro" id="IPR036770">
    <property type="entry name" value="Ankyrin_rpt-contain_sf"/>
</dbReference>
<feature type="transmembrane region" description="Helical" evidence="2">
    <location>
        <begin position="375"/>
        <end position="393"/>
    </location>
</feature>
<evidence type="ECO:0000259" key="3">
    <source>
        <dbReference type="Pfam" id="PF13962"/>
    </source>
</evidence>
<feature type="transmembrane region" description="Helical" evidence="2">
    <location>
        <begin position="271"/>
        <end position="289"/>
    </location>
</feature>
<evidence type="ECO:0000313" key="4">
    <source>
        <dbReference type="EMBL" id="KAK8523581.1"/>
    </source>
</evidence>
<dbReference type="InterPro" id="IPR026961">
    <property type="entry name" value="PGG_dom"/>
</dbReference>
<protein>
    <recommendedName>
        <fullName evidence="3">PGG domain-containing protein</fullName>
    </recommendedName>
</protein>